<keyword evidence="1" id="KW-0472">Membrane</keyword>
<evidence type="ECO:0000256" key="1">
    <source>
        <dbReference type="SAM" id="Phobius"/>
    </source>
</evidence>
<evidence type="ECO:0000313" key="3">
    <source>
        <dbReference type="Proteomes" id="UP000054016"/>
    </source>
</evidence>
<feature type="transmembrane region" description="Helical" evidence="1">
    <location>
        <begin position="335"/>
        <end position="353"/>
    </location>
</feature>
<reference evidence="3" key="1">
    <citation type="submission" date="2015-06" db="EMBL/GenBank/DDBJ databases">
        <title>New insights into the roles of widespread benthic archaea in carbon and nitrogen cycling.</title>
        <authorList>
            <person name="Lazar C.S."/>
            <person name="Baker B.J."/>
            <person name="Seitz K.W."/>
            <person name="Hyde A.S."/>
            <person name="Dick G.J."/>
            <person name="Hinrichs K.-U."/>
            <person name="Teske A.P."/>
        </authorList>
    </citation>
    <scope>NUCLEOTIDE SEQUENCE [LARGE SCALE GENOMIC DNA]</scope>
</reference>
<feature type="transmembrane region" description="Helical" evidence="1">
    <location>
        <begin position="44"/>
        <end position="63"/>
    </location>
</feature>
<dbReference type="EMBL" id="LFWV01000031">
    <property type="protein sequence ID" value="KON31623.1"/>
    <property type="molecule type" value="Genomic_DNA"/>
</dbReference>
<dbReference type="AlphaFoldDB" id="A0A0M0BSP3"/>
<keyword evidence="1" id="KW-0812">Transmembrane</keyword>
<gene>
    <name evidence="2" type="ORF">AC478_02595</name>
</gene>
<organism evidence="2 3">
    <name type="scientific">miscellaneous Crenarchaeota group-1 archaeon SG8-32-3</name>
    <dbReference type="NCBI Taxonomy" id="1685125"/>
    <lineage>
        <taxon>Archaea</taxon>
        <taxon>Candidatus Bathyarchaeota</taxon>
        <taxon>MCG-1</taxon>
    </lineage>
</organism>
<feature type="transmembrane region" description="Helical" evidence="1">
    <location>
        <begin position="6"/>
        <end position="23"/>
    </location>
</feature>
<feature type="transmembrane region" description="Helical" evidence="1">
    <location>
        <begin position="161"/>
        <end position="181"/>
    </location>
</feature>
<feature type="transmembrane region" description="Helical" evidence="1">
    <location>
        <begin position="187"/>
        <end position="208"/>
    </location>
</feature>
<sequence>MANLDIAMPLALLAVSTAALFLNKRTEGKLKATFEERELHTRDVVMLVVMIVVAVSFVGYVSILDPGQIFQNIILLVFLFSYSMLLFIFSYLFSGMKQRRAQIFSLGFAVAGLFTGTVSLLEPFADGLAVYRTLAFYGLAAFAIVSIILDIKKTKVQERWYVAVQPPALFVLLFVFFNVAYEGAPVWAPVLLDIFALTFAVLIILYLGSLFTWKTTLVFAVLLTIVDIILVLGTGTMVTTAQQFTGLGLPVLVHLPNIPLVFSAEGLVLFRGLGLGDFFFAGILALQTFKKFGKQAGYAAVIAMTASFAIFEAFLPEVVGLLEPVLQREIGGFPGTLMIIMGWVPVVACKLLSARKQKQQDREIDQKIGNDVLPEQGTQTF</sequence>
<feature type="transmembrane region" description="Helical" evidence="1">
    <location>
        <begin position="69"/>
        <end position="92"/>
    </location>
</feature>
<feature type="transmembrane region" description="Helical" evidence="1">
    <location>
        <begin position="217"/>
        <end position="238"/>
    </location>
</feature>
<protein>
    <submittedName>
        <fullName evidence="2">Uncharacterized protein</fullName>
    </submittedName>
</protein>
<accession>A0A0M0BSP3</accession>
<feature type="transmembrane region" description="Helical" evidence="1">
    <location>
        <begin position="258"/>
        <end position="284"/>
    </location>
</feature>
<evidence type="ECO:0000313" key="2">
    <source>
        <dbReference type="EMBL" id="KON31623.1"/>
    </source>
</evidence>
<feature type="transmembrane region" description="Helical" evidence="1">
    <location>
        <begin position="130"/>
        <end position="149"/>
    </location>
</feature>
<proteinExistence type="predicted"/>
<comment type="caution">
    <text evidence="2">The sequence shown here is derived from an EMBL/GenBank/DDBJ whole genome shotgun (WGS) entry which is preliminary data.</text>
</comment>
<keyword evidence="1" id="KW-1133">Transmembrane helix</keyword>
<feature type="transmembrane region" description="Helical" evidence="1">
    <location>
        <begin position="296"/>
        <end position="315"/>
    </location>
</feature>
<dbReference type="Proteomes" id="UP000054016">
    <property type="component" value="Unassembled WGS sequence"/>
</dbReference>
<name>A0A0M0BSP3_9ARCH</name>
<feature type="transmembrane region" description="Helical" evidence="1">
    <location>
        <begin position="104"/>
        <end position="124"/>
    </location>
</feature>